<keyword evidence="6" id="KW-0508">mRNA splicing</keyword>
<sequence length="303" mass="32928">MGERKVLNKYYPPDFDPSKLPKGKRGKHNEMKVRMMLPMSVRCKTCGNFMYKGTKFNTLKEDVAGEDYLGIQVFRFYYRCTKCAAEFTMKTDPKTADYVMEHGASRNYEPWREADAAKADAAIQKEEEERGNAMKALENRTLESKREMDLMDTLDEMRSLRARHAGVTPEQALAALAREEFMAQKRSILAQRLDSDEEEEGGGAAGAAGPSGAGLQQQQQQQQQEPAARPQAARAAAAARPGPLVKVVVKPKRKAGADDGAAKRQKQQQEEAEGDEDSGAGGLAGLLGDYGSGSGSGSGGGSP</sequence>
<reference evidence="10 11" key="1">
    <citation type="journal article" date="2013" name="BMC Genomics">
        <title>Reconstruction of the lipid metabolism for the microalga Monoraphidium neglectum from its genome sequence reveals characteristics suitable for biofuel production.</title>
        <authorList>
            <person name="Bogen C."/>
            <person name="Al-Dilaimi A."/>
            <person name="Albersmeier A."/>
            <person name="Wichmann J."/>
            <person name="Grundmann M."/>
            <person name="Rupp O."/>
            <person name="Lauersen K.J."/>
            <person name="Blifernez-Klassen O."/>
            <person name="Kalinowski J."/>
            <person name="Goesmann A."/>
            <person name="Mussgnug J.H."/>
            <person name="Kruse O."/>
        </authorList>
    </citation>
    <scope>NUCLEOTIDE SEQUENCE [LARGE SCALE GENOMIC DNA]</scope>
    <source>
        <strain evidence="10 11">SAG 48.87</strain>
    </source>
</reference>
<evidence type="ECO:0000256" key="8">
    <source>
        <dbReference type="HAMAP-Rule" id="MF_03226"/>
    </source>
</evidence>
<comment type="similarity">
    <text evidence="8">Belongs to the CWC16 family. YJU2 subfamily.</text>
</comment>
<feature type="binding site" evidence="8">
    <location>
        <position position="43"/>
    </location>
    <ligand>
        <name>Zn(2+)</name>
        <dbReference type="ChEBI" id="CHEBI:29105"/>
    </ligand>
</feature>
<evidence type="ECO:0000256" key="6">
    <source>
        <dbReference type="ARBA" id="ARBA00023187"/>
    </source>
</evidence>
<evidence type="ECO:0000256" key="5">
    <source>
        <dbReference type="ARBA" id="ARBA00022833"/>
    </source>
</evidence>
<dbReference type="GO" id="GO:0000349">
    <property type="term" value="P:generation of catalytic spliceosome for first transesterification step"/>
    <property type="evidence" value="ECO:0007669"/>
    <property type="project" value="UniProtKB-UniRule"/>
</dbReference>
<organism evidence="10 11">
    <name type="scientific">Monoraphidium neglectum</name>
    <dbReference type="NCBI Taxonomy" id="145388"/>
    <lineage>
        <taxon>Eukaryota</taxon>
        <taxon>Viridiplantae</taxon>
        <taxon>Chlorophyta</taxon>
        <taxon>core chlorophytes</taxon>
        <taxon>Chlorophyceae</taxon>
        <taxon>CS clade</taxon>
        <taxon>Sphaeropleales</taxon>
        <taxon>Selenastraceae</taxon>
        <taxon>Monoraphidium</taxon>
    </lineage>
</organism>
<dbReference type="OrthoDB" id="674963at2759"/>
<feature type="binding site" evidence="8">
    <location>
        <position position="46"/>
    </location>
    <ligand>
        <name>Zn(2+)</name>
        <dbReference type="ChEBI" id="CHEBI:29105"/>
    </ligand>
</feature>
<keyword evidence="3 8" id="KW-0479">Metal-binding</keyword>
<evidence type="ECO:0000256" key="7">
    <source>
        <dbReference type="ARBA" id="ARBA00023242"/>
    </source>
</evidence>
<dbReference type="Pfam" id="PF04502">
    <property type="entry name" value="Saf4_Yju2"/>
    <property type="match status" value="1"/>
</dbReference>
<dbReference type="STRING" id="145388.A0A0D2LU20"/>
<dbReference type="GO" id="GO:0071006">
    <property type="term" value="C:U2-type catalytic step 1 spliceosome"/>
    <property type="evidence" value="ECO:0007669"/>
    <property type="project" value="UniProtKB-UniRule"/>
</dbReference>
<evidence type="ECO:0000256" key="1">
    <source>
        <dbReference type="ARBA" id="ARBA00004123"/>
    </source>
</evidence>
<comment type="subunit">
    <text evidence="8">Component of the spliceosome. Present in the activated B complex, the catalytically activated B* complex which catalyzes the branching, the catalytic step 1 C complex catalyzing the exon ligation, and the postcatalytic P complex containing the ligated exons (mRNA) and the excised lariat intron.</text>
</comment>
<dbReference type="GO" id="GO:0046872">
    <property type="term" value="F:metal ion binding"/>
    <property type="evidence" value="ECO:0007669"/>
    <property type="project" value="UniProtKB-KW"/>
</dbReference>
<feature type="compositionally biased region" description="Low complexity" evidence="9">
    <location>
        <begin position="213"/>
        <end position="248"/>
    </location>
</feature>
<gene>
    <name evidence="10" type="ORF">MNEG_12818</name>
</gene>
<keyword evidence="5 8" id="KW-0862">Zinc</keyword>
<dbReference type="PANTHER" id="PTHR12111">
    <property type="entry name" value="SPLICING FACTOR YJU2"/>
    <property type="match status" value="1"/>
</dbReference>
<feature type="binding site" evidence="8">
    <location>
        <position position="83"/>
    </location>
    <ligand>
        <name>Zn(2+)</name>
        <dbReference type="ChEBI" id="CHEBI:29105"/>
    </ligand>
</feature>
<comment type="subcellular location">
    <subcellularLocation>
        <location evidence="1 8">Nucleus</location>
    </subcellularLocation>
</comment>
<evidence type="ECO:0000313" key="11">
    <source>
        <dbReference type="Proteomes" id="UP000054498"/>
    </source>
</evidence>
<dbReference type="AlphaFoldDB" id="A0A0D2LU20"/>
<dbReference type="EMBL" id="KK103674">
    <property type="protein sequence ID" value="KIY95144.1"/>
    <property type="molecule type" value="Genomic_DNA"/>
</dbReference>
<name>A0A0D2LU20_9CHLO</name>
<dbReference type="Proteomes" id="UP000054498">
    <property type="component" value="Unassembled WGS sequence"/>
</dbReference>
<keyword evidence="4 8" id="KW-0747">Spliceosome</keyword>
<evidence type="ECO:0000256" key="9">
    <source>
        <dbReference type="SAM" id="MobiDB-lite"/>
    </source>
</evidence>
<dbReference type="RefSeq" id="XP_013894164.1">
    <property type="nucleotide sequence ID" value="XM_014038710.1"/>
</dbReference>
<dbReference type="KEGG" id="mng:MNEG_12818"/>
<dbReference type="InterPro" id="IPR043701">
    <property type="entry name" value="Yju2"/>
</dbReference>
<dbReference type="InterPro" id="IPR007590">
    <property type="entry name" value="Saf4/Yju2"/>
</dbReference>
<keyword evidence="7 8" id="KW-0539">Nucleus</keyword>
<keyword evidence="11" id="KW-1185">Reference proteome</keyword>
<comment type="function">
    <text evidence="8">Part of the spliceosome which catalyzes two sequential transesterification reactions, first the excision of the non-coding intron from pre-mRNA and then the ligation of the coding exons to form the mature mRNA. Plays a role in stabilizing the structure of the spliceosome catalytic core and docking of the branch helix into the active site, producing 5'-exon and lariat intron-3'-intermediates.</text>
</comment>
<dbReference type="HAMAP" id="MF_03226">
    <property type="entry name" value="YJU2"/>
    <property type="match status" value="1"/>
</dbReference>
<feature type="binding site" evidence="8">
    <location>
        <position position="80"/>
    </location>
    <ligand>
        <name>Zn(2+)</name>
        <dbReference type="ChEBI" id="CHEBI:29105"/>
    </ligand>
</feature>
<evidence type="ECO:0000256" key="3">
    <source>
        <dbReference type="ARBA" id="ARBA00022723"/>
    </source>
</evidence>
<evidence type="ECO:0000313" key="10">
    <source>
        <dbReference type="EMBL" id="KIY95144.1"/>
    </source>
</evidence>
<accession>A0A0D2LU20</accession>
<feature type="compositionally biased region" description="Gly residues" evidence="9">
    <location>
        <begin position="202"/>
        <end position="212"/>
    </location>
</feature>
<dbReference type="PANTHER" id="PTHR12111:SF1">
    <property type="entry name" value="SPLICING FACTOR YJU2"/>
    <property type="match status" value="1"/>
</dbReference>
<proteinExistence type="inferred from homology"/>
<evidence type="ECO:0000256" key="4">
    <source>
        <dbReference type="ARBA" id="ARBA00022728"/>
    </source>
</evidence>
<feature type="region of interest" description="Disordered" evidence="9">
    <location>
        <begin position="193"/>
        <end position="303"/>
    </location>
</feature>
<keyword evidence="2" id="KW-0507">mRNA processing</keyword>
<protein>
    <recommendedName>
        <fullName evidence="8">Splicing factor YJU2</fullName>
    </recommendedName>
</protein>
<evidence type="ECO:0000256" key="2">
    <source>
        <dbReference type="ARBA" id="ARBA00022664"/>
    </source>
</evidence>
<feature type="compositionally biased region" description="Gly residues" evidence="9">
    <location>
        <begin position="279"/>
        <end position="303"/>
    </location>
</feature>
<dbReference type="GeneID" id="25730218"/>